<reference evidence="1" key="1">
    <citation type="submission" date="2018-10" db="EMBL/GenBank/DDBJ databases">
        <title>Hidden diversity of soil giant viruses.</title>
        <authorList>
            <person name="Schulz F."/>
            <person name="Alteio L."/>
            <person name="Goudeau D."/>
            <person name="Ryan E.M."/>
            <person name="Malmstrom R.R."/>
            <person name="Blanchard J."/>
            <person name="Woyke T."/>
        </authorList>
    </citation>
    <scope>NUCLEOTIDE SEQUENCE</scope>
    <source>
        <strain evidence="1">HYV1</strain>
    </source>
</reference>
<gene>
    <name evidence="1" type="ORF">Hyperionvirus6_100</name>
</gene>
<name>A0A3G5ADH3_9VIRU</name>
<proteinExistence type="predicted"/>
<protein>
    <submittedName>
        <fullName evidence="1">Uncharacterized protein</fullName>
    </submittedName>
</protein>
<accession>A0A3G5ADH3</accession>
<dbReference type="EMBL" id="MK072388">
    <property type="protein sequence ID" value="AYV83419.1"/>
    <property type="molecule type" value="Genomic_DNA"/>
</dbReference>
<organism evidence="1">
    <name type="scientific">Hyperionvirus sp</name>
    <dbReference type="NCBI Taxonomy" id="2487770"/>
    <lineage>
        <taxon>Viruses</taxon>
        <taxon>Varidnaviria</taxon>
        <taxon>Bamfordvirae</taxon>
        <taxon>Nucleocytoviricota</taxon>
        <taxon>Megaviricetes</taxon>
        <taxon>Imitervirales</taxon>
        <taxon>Mimiviridae</taxon>
        <taxon>Klosneuvirinae</taxon>
    </lineage>
</organism>
<sequence>MVKKDDKIADRSAARPVPAMKFGFTQEQAIAPVPISLPVSLAIYRAAKGLDSYTYVSDATFHTVGEFLTKDGTLTNTLGYPSGQTNQMYLCGNTAGFKVTVLGLPVTAAFTGAVNATLYAALGGGSNDPFEEVVSIPPMAGNTQPLGPITGTSSSAILGENVVSIASEQRLVFTLPNATGGGEIDDDLNAAVAAAATDAGVSGYNPYSVAFTNQVQGTQEMLAVTYFNPAPNPMAPATTIVIYTIPVDRELPIQAQKIEDASFSSGTGLAWFNDFTLLATTTENTILSYRATVAIPLGPILDAKCTTLHTNNLLALATPNYASSDAYYSIVALNNMSTVKRLRKVDCTGPRPCPPKPCRPVRRRRRCDTDNNSDSD</sequence>
<evidence type="ECO:0000313" key="1">
    <source>
        <dbReference type="EMBL" id="AYV83419.1"/>
    </source>
</evidence>